<evidence type="ECO:0000259" key="10">
    <source>
        <dbReference type="PROSITE" id="PS51233"/>
    </source>
</evidence>
<evidence type="ECO:0000256" key="7">
    <source>
        <dbReference type="SAM" id="Phobius"/>
    </source>
</evidence>
<keyword evidence="6" id="KW-0245">EGF-like domain</keyword>
<feature type="domain" description="AMOP" evidence="9">
    <location>
        <begin position="1"/>
        <end position="61"/>
    </location>
</feature>
<proteinExistence type="predicted"/>
<dbReference type="InterPro" id="IPR051495">
    <property type="entry name" value="Epithelial_Barrier/Signaling"/>
</dbReference>
<name>A0ABQ0FLT1_APOSI</name>
<sequence>MVCSFSTGQGGVCCSYGAWGEFREGWRMHGPWQFDEEQEAQNWCCRWNDKPSLCVQYQLRRPRVSCAGAWTFGDPHITTLDNANFTFNGLGDFLLVQAQDRNSSFLLEGRTAQTGTAKATNFIAFAAQYNTSSLKSPITVQWFLEPNDTIRVVHNNQTVVFNISDTEDLPMFNTTGVLLIQNGSQVSANFDGTVTISVIALSDILHASSSLSEEYRNHTQGLLGVWNDNPEDDFRMPNGSTIPSNSSEETLFHYGMTWQVNGTGLLGMRTDSPPSKFTPIFLSQLLNQSASGEDVTSGCNGNRECTFDFLATGNRNIGQGTNSIHRAFQHMNDTLRSVPALYNCSSKIQAYKGQTVTTEITRDSKDVTLSLSDTCSGFKLFGSENGSLQWTPTSPEACTLEILARDVRTNLFSLLRPKIVACFCSKEDQCLYHETSKEANSSLEADLKLRNPPASASASQVLGLKACATTARLTCALDRGPALEDSGLCLNLSCPVNYCYNHGHCDISGAPDCQPTCTCPPAFTDNHCFLAGNNFTPTISRELPLRTIILSLREDENASAADVNASVAYILENLDMRAFLSNSLVELTRISPGAQPESNSIHHWKVISHFKYRPRGPLIHYLNNQLIGAVMEAFLLQARKERHKRSGGARNNVRFFPISRADVQDWSAQTEPGLQMNLSRLDDYFTCDGYEGYHLVYSPQDGVTCVSPCSEGYCHNGGHCEHLPSGPQCSCASFTIYTSSGEHCEHLSVKLGAFYGILFGSLGALLLLGILAFVVCHFCGCSMNKFSYPLDSEL</sequence>
<dbReference type="SMART" id="SM00216">
    <property type="entry name" value="VWD"/>
    <property type="match status" value="1"/>
</dbReference>
<dbReference type="PROSITE" id="PS50026">
    <property type="entry name" value="EGF_3"/>
    <property type="match status" value="2"/>
</dbReference>
<reference evidence="11 12" key="1">
    <citation type="submission" date="2024-08" db="EMBL/GenBank/DDBJ databases">
        <title>The draft genome of Apodemus speciosus.</title>
        <authorList>
            <person name="Nabeshima K."/>
            <person name="Suzuki S."/>
            <person name="Onuma M."/>
        </authorList>
    </citation>
    <scope>NUCLEOTIDE SEQUENCE [LARGE SCALE GENOMIC DNA]</scope>
    <source>
        <strain evidence="11">IB14-021</strain>
    </source>
</reference>
<keyword evidence="4 7" id="KW-0472">Membrane</keyword>
<comment type="caution">
    <text evidence="11">The sequence shown here is derived from an EMBL/GenBank/DDBJ whole genome shotgun (WGS) entry which is preliminary data.</text>
</comment>
<dbReference type="PANTHER" id="PTHR13802">
    <property type="entry name" value="MUCIN 4-RELATED"/>
    <property type="match status" value="1"/>
</dbReference>
<gene>
    <name evidence="11" type="ORF">APTSU1_001544800</name>
</gene>
<dbReference type="InterPro" id="IPR001846">
    <property type="entry name" value="VWF_type-D"/>
</dbReference>
<organism evidence="11 12">
    <name type="scientific">Apodemus speciosus</name>
    <name type="common">Large Japanese field mouse</name>
    <dbReference type="NCBI Taxonomy" id="105296"/>
    <lineage>
        <taxon>Eukaryota</taxon>
        <taxon>Metazoa</taxon>
        <taxon>Chordata</taxon>
        <taxon>Craniata</taxon>
        <taxon>Vertebrata</taxon>
        <taxon>Euteleostomi</taxon>
        <taxon>Mammalia</taxon>
        <taxon>Eutheria</taxon>
        <taxon>Euarchontoglires</taxon>
        <taxon>Glires</taxon>
        <taxon>Rodentia</taxon>
        <taxon>Myomorpha</taxon>
        <taxon>Muroidea</taxon>
        <taxon>Muridae</taxon>
        <taxon>Murinae</taxon>
        <taxon>Apodemus</taxon>
    </lineage>
</organism>
<dbReference type="SMART" id="SM00723">
    <property type="entry name" value="AMOP"/>
    <property type="match status" value="1"/>
</dbReference>
<evidence type="ECO:0000256" key="5">
    <source>
        <dbReference type="ARBA" id="ARBA00023157"/>
    </source>
</evidence>
<comment type="caution">
    <text evidence="6">Lacks conserved residue(s) required for the propagation of feature annotation.</text>
</comment>
<dbReference type="InterPro" id="IPR000742">
    <property type="entry name" value="EGF"/>
</dbReference>
<evidence type="ECO:0000259" key="8">
    <source>
        <dbReference type="PROSITE" id="PS50026"/>
    </source>
</evidence>
<evidence type="ECO:0000256" key="3">
    <source>
        <dbReference type="ARBA" id="ARBA00022989"/>
    </source>
</evidence>
<evidence type="ECO:0000313" key="11">
    <source>
        <dbReference type="EMBL" id="GAB1300210.1"/>
    </source>
</evidence>
<dbReference type="PANTHER" id="PTHR13802:SF52">
    <property type="entry name" value="MUCIN-4"/>
    <property type="match status" value="1"/>
</dbReference>
<keyword evidence="5 6" id="KW-1015">Disulfide bond</keyword>
<feature type="transmembrane region" description="Helical" evidence="7">
    <location>
        <begin position="753"/>
        <end position="776"/>
    </location>
</feature>
<keyword evidence="2 7" id="KW-0812">Transmembrane</keyword>
<dbReference type="Pfam" id="PF23263">
    <property type="entry name" value="C8-3_MUC4"/>
    <property type="match status" value="1"/>
</dbReference>
<evidence type="ECO:0000256" key="1">
    <source>
        <dbReference type="ARBA" id="ARBA00004370"/>
    </source>
</evidence>
<accession>A0ABQ0FLT1</accession>
<feature type="disulfide bond" evidence="6">
    <location>
        <begin position="519"/>
        <end position="528"/>
    </location>
</feature>
<dbReference type="Proteomes" id="UP001623349">
    <property type="component" value="Unassembled WGS sequence"/>
</dbReference>
<protein>
    <submittedName>
        <fullName evidence="11">Mucin-4</fullName>
    </submittedName>
</protein>
<evidence type="ECO:0000313" key="12">
    <source>
        <dbReference type="Proteomes" id="UP001623349"/>
    </source>
</evidence>
<feature type="domain" description="EGF-like" evidence="8">
    <location>
        <begin position="706"/>
        <end position="745"/>
    </location>
</feature>
<dbReference type="Pfam" id="PF00094">
    <property type="entry name" value="VWD"/>
    <property type="match status" value="1"/>
</dbReference>
<feature type="domain" description="EGF-like" evidence="8">
    <location>
        <begin position="490"/>
        <end position="529"/>
    </location>
</feature>
<dbReference type="PROSITE" id="PS50856">
    <property type="entry name" value="AMOP"/>
    <property type="match status" value="1"/>
</dbReference>
<dbReference type="EMBL" id="BAAFST010000016">
    <property type="protein sequence ID" value="GAB1300210.1"/>
    <property type="molecule type" value="Genomic_DNA"/>
</dbReference>
<keyword evidence="12" id="KW-1185">Reference proteome</keyword>
<dbReference type="InterPro" id="IPR005533">
    <property type="entry name" value="AMOP_dom"/>
</dbReference>
<dbReference type="InterPro" id="IPR056619">
    <property type="entry name" value="C8-3_MUC4"/>
</dbReference>
<keyword evidence="3 7" id="KW-1133">Transmembrane helix</keyword>
<evidence type="ECO:0000256" key="4">
    <source>
        <dbReference type="ARBA" id="ARBA00023136"/>
    </source>
</evidence>
<evidence type="ECO:0000259" key="9">
    <source>
        <dbReference type="PROSITE" id="PS50856"/>
    </source>
</evidence>
<evidence type="ECO:0000256" key="6">
    <source>
        <dbReference type="PROSITE-ProRule" id="PRU00076"/>
    </source>
</evidence>
<dbReference type="PROSITE" id="PS51233">
    <property type="entry name" value="VWFD"/>
    <property type="match status" value="1"/>
</dbReference>
<feature type="domain" description="VWFD" evidence="10">
    <location>
        <begin position="67"/>
        <end position="266"/>
    </location>
</feature>
<comment type="subcellular location">
    <subcellularLocation>
        <location evidence="1">Membrane</location>
    </subcellularLocation>
</comment>
<evidence type="ECO:0000256" key="2">
    <source>
        <dbReference type="ARBA" id="ARBA00022692"/>
    </source>
</evidence>